<dbReference type="PANTHER" id="PTHR13166">
    <property type="entry name" value="PROTEIN C6ORF149"/>
    <property type="match status" value="1"/>
</dbReference>
<organism evidence="4 5">
    <name type="scientific">Galdieria yellowstonensis</name>
    <dbReference type="NCBI Taxonomy" id="3028027"/>
    <lineage>
        <taxon>Eukaryota</taxon>
        <taxon>Rhodophyta</taxon>
        <taxon>Bangiophyceae</taxon>
        <taxon>Galdieriales</taxon>
        <taxon>Galdieriaceae</taxon>
        <taxon>Galdieria</taxon>
    </lineage>
</organism>
<dbReference type="GO" id="GO:1990221">
    <property type="term" value="C:L-cysteine desulfurase complex"/>
    <property type="evidence" value="ECO:0007669"/>
    <property type="project" value="TreeGrafter"/>
</dbReference>
<dbReference type="Pfam" id="PF05347">
    <property type="entry name" value="Complex1_LYR"/>
    <property type="match status" value="1"/>
</dbReference>
<sequence>MSRSEVLRLYRKMLKYSSMFSDYNFREYSLARVKESFRENRLVGLQKGICLLTRNRFLEDKEAITKAIEKAQKNLEMLQRQAQISQMYKGERLVIEAETPSKK</sequence>
<protein>
    <recommendedName>
        <fullName evidence="3">Complex 1 LYR protein domain-containing protein</fullName>
    </recommendedName>
</protein>
<gene>
    <name evidence="4" type="ORF">GAYE_SCF23G4248</name>
</gene>
<comment type="similarity">
    <text evidence="1">Belongs to the complex I LYR family.</text>
</comment>
<keyword evidence="2" id="KW-0175">Coiled coil</keyword>
<reference evidence="4 5" key="1">
    <citation type="submission" date="2022-07" db="EMBL/GenBank/DDBJ databases">
        <title>Genome-wide signatures of adaptation to extreme environments.</title>
        <authorList>
            <person name="Cho C.H."/>
            <person name="Yoon H.S."/>
        </authorList>
    </citation>
    <scope>NUCLEOTIDE SEQUENCE [LARGE SCALE GENOMIC DNA]</scope>
    <source>
        <strain evidence="4 5">108.79 E11</strain>
    </source>
</reference>
<dbReference type="InterPro" id="IPR008011">
    <property type="entry name" value="Complex1_LYR_dom"/>
</dbReference>
<dbReference type="InterPro" id="IPR045297">
    <property type="entry name" value="Complex1_LYR_LYRM4"/>
</dbReference>
<evidence type="ECO:0000259" key="3">
    <source>
        <dbReference type="Pfam" id="PF05347"/>
    </source>
</evidence>
<dbReference type="PANTHER" id="PTHR13166:SF7">
    <property type="entry name" value="LYR MOTIF-CONTAINING PROTEIN 4"/>
    <property type="match status" value="1"/>
</dbReference>
<name>A0AAV9IGA1_9RHOD</name>
<accession>A0AAV9IGA1</accession>
<evidence type="ECO:0000256" key="2">
    <source>
        <dbReference type="SAM" id="Coils"/>
    </source>
</evidence>
<keyword evidence="5" id="KW-1185">Reference proteome</keyword>
<feature type="domain" description="Complex 1 LYR protein" evidence="3">
    <location>
        <begin position="5"/>
        <end position="41"/>
    </location>
</feature>
<dbReference type="AlphaFoldDB" id="A0AAV9IGA1"/>
<dbReference type="EMBL" id="JANCYU010000039">
    <property type="protein sequence ID" value="KAK4526334.1"/>
    <property type="molecule type" value="Genomic_DNA"/>
</dbReference>
<dbReference type="GO" id="GO:0005739">
    <property type="term" value="C:mitochondrion"/>
    <property type="evidence" value="ECO:0007669"/>
    <property type="project" value="TreeGrafter"/>
</dbReference>
<evidence type="ECO:0000313" key="4">
    <source>
        <dbReference type="EMBL" id="KAK4526334.1"/>
    </source>
</evidence>
<dbReference type="InterPro" id="IPR051522">
    <property type="entry name" value="ISC_assembly_LYR"/>
</dbReference>
<dbReference type="Proteomes" id="UP001300502">
    <property type="component" value="Unassembled WGS sequence"/>
</dbReference>
<feature type="coiled-coil region" evidence="2">
    <location>
        <begin position="54"/>
        <end position="88"/>
    </location>
</feature>
<evidence type="ECO:0000256" key="1">
    <source>
        <dbReference type="ARBA" id="ARBA00009508"/>
    </source>
</evidence>
<proteinExistence type="inferred from homology"/>
<evidence type="ECO:0000313" key="5">
    <source>
        <dbReference type="Proteomes" id="UP001300502"/>
    </source>
</evidence>
<dbReference type="CDD" id="cd20264">
    <property type="entry name" value="Complex1_LYR_LYRM4"/>
    <property type="match status" value="1"/>
</dbReference>
<comment type="caution">
    <text evidence="4">The sequence shown here is derived from an EMBL/GenBank/DDBJ whole genome shotgun (WGS) entry which is preliminary data.</text>
</comment>
<dbReference type="GO" id="GO:0016226">
    <property type="term" value="P:iron-sulfur cluster assembly"/>
    <property type="evidence" value="ECO:0007669"/>
    <property type="project" value="InterPro"/>
</dbReference>